<dbReference type="AlphaFoldDB" id="F8FD75"/>
<reference evidence="2" key="1">
    <citation type="submission" date="2011-06" db="EMBL/GenBank/DDBJ databases">
        <title>Complete genome sequence of Paenibacillus mucilaginosus KNP414.</title>
        <authorList>
            <person name="Wang J."/>
            <person name="Hu S."/>
            <person name="Hu X."/>
            <person name="Zhang B."/>
            <person name="Dong D."/>
            <person name="Zhang S."/>
            <person name="Zhao K."/>
            <person name="Wu D."/>
        </authorList>
    </citation>
    <scope>NUCLEOTIDE SEQUENCE [LARGE SCALE GENOMIC DNA]</scope>
    <source>
        <strain evidence="2">KNP414</strain>
    </source>
</reference>
<organism evidence="1 2">
    <name type="scientific">Paenibacillus mucilaginosus (strain KNP414)</name>
    <dbReference type="NCBI Taxonomy" id="1036673"/>
    <lineage>
        <taxon>Bacteria</taxon>
        <taxon>Bacillati</taxon>
        <taxon>Bacillota</taxon>
        <taxon>Bacilli</taxon>
        <taxon>Bacillales</taxon>
        <taxon>Paenibacillaceae</taxon>
        <taxon>Paenibacillus</taxon>
    </lineage>
</organism>
<evidence type="ECO:0000313" key="2">
    <source>
        <dbReference type="Proteomes" id="UP000006620"/>
    </source>
</evidence>
<dbReference type="Proteomes" id="UP000006620">
    <property type="component" value="Chromosome"/>
</dbReference>
<evidence type="ECO:0000313" key="1">
    <source>
        <dbReference type="EMBL" id="AEI41735.1"/>
    </source>
</evidence>
<name>F8FD75_PAEMK</name>
<gene>
    <name evidence="1" type="ordered locus">KNP414_03177</name>
</gene>
<reference evidence="1 2" key="2">
    <citation type="journal article" date="2013" name="Genome Announc.">
        <title>Genome Sequence of Growth-Improving Paenibacillus mucilaginosus Strain KNP414.</title>
        <authorList>
            <person name="Lu J.J."/>
            <person name="Wang J.F."/>
            <person name="Hu X.F."/>
        </authorList>
    </citation>
    <scope>NUCLEOTIDE SEQUENCE [LARGE SCALE GENOMIC DNA]</scope>
    <source>
        <strain evidence="1 2">KNP414</strain>
    </source>
</reference>
<proteinExistence type="predicted"/>
<dbReference type="KEGG" id="pms:KNP414_03177"/>
<dbReference type="EMBL" id="CP002869">
    <property type="protein sequence ID" value="AEI41735.1"/>
    <property type="molecule type" value="Genomic_DNA"/>
</dbReference>
<sequence length="54" mass="6212">MILILSQYSPADKKRTVISKRISSEFVWKLWVHLLIHPHSSSSLLMGWNPGLPL</sequence>
<accession>F8FD75</accession>
<dbReference type="HOGENOM" id="CLU_3046096_0_0_9"/>
<protein>
    <submittedName>
        <fullName evidence="1">Uncharacterized protein</fullName>
    </submittedName>
</protein>